<evidence type="ECO:0000259" key="7">
    <source>
        <dbReference type="PROSITE" id="PS50106"/>
    </source>
</evidence>
<reference evidence="8 9" key="1">
    <citation type="journal article" date="2016" name="Nat. Commun.">
        <title>Thousands of microbial genomes shed light on interconnected biogeochemical processes in an aquifer system.</title>
        <authorList>
            <person name="Anantharaman K."/>
            <person name="Brown C.T."/>
            <person name="Hug L.A."/>
            <person name="Sharon I."/>
            <person name="Castelle C.J."/>
            <person name="Probst A.J."/>
            <person name="Thomas B.C."/>
            <person name="Singh A."/>
            <person name="Wilkins M.J."/>
            <person name="Karaoz U."/>
            <person name="Brodie E.L."/>
            <person name="Williams K.H."/>
            <person name="Hubbard S.S."/>
            <person name="Banfield J.F."/>
        </authorList>
    </citation>
    <scope>NUCLEOTIDE SEQUENCE [LARGE SCALE GENOMIC DNA]</scope>
</reference>
<proteinExistence type="inferred from homology"/>
<dbReference type="SMART" id="SM00228">
    <property type="entry name" value="PDZ"/>
    <property type="match status" value="1"/>
</dbReference>
<evidence type="ECO:0000256" key="5">
    <source>
        <dbReference type="RuleBase" id="RU004404"/>
    </source>
</evidence>
<comment type="caution">
    <text evidence="8">The sequence shown here is derived from an EMBL/GenBank/DDBJ whole genome shotgun (WGS) entry which is preliminary data.</text>
</comment>
<protein>
    <recommendedName>
        <fullName evidence="7">PDZ domain-containing protein</fullName>
    </recommendedName>
</protein>
<keyword evidence="6" id="KW-1133">Transmembrane helix</keyword>
<keyword evidence="4 5" id="KW-0720">Serine protease</keyword>
<sequence>MNPQEPKANKNFGKWLSNLLPKFIFIILVFTFGIWVGQNVALPFGENKAPLFNILNKKTPGEVQVDFAPFWDVWGKITTEYLERSKLDPQQLLYGAMSGLVDAVGDPYTVFLDPEQNKDFELSLSGTYEGVGIEMDVREGRIVVIAPIEGAPAQKAGVAAGDKILRIDDVDTSTLNIQEAVQEIRGAAGSSVVLTLERDGKKFDVKIVRDKITIKSVEFEDLGAGVARIKIVRFGDNTLREWKNAANKVVSGGFKKLILDLRNNPGGRLDISISVAGDFVSRGTTIVLEEDSSGNQLPFKSEGEPILKGIKVVVLINKGSASASEIVAGALRDLLGVKLVGETSFGKGTIQKVDDLLAGAGLHITFAKWLTPKGTWVNKTGLKPDIEVKLTEADAKAKRDPQLSKAVELLK</sequence>
<keyword evidence="2 5" id="KW-0645">Protease</keyword>
<feature type="domain" description="PDZ" evidence="7">
    <location>
        <begin position="121"/>
        <end position="199"/>
    </location>
</feature>
<organism evidence="8 9">
    <name type="scientific">Candidatus Woykebacteria bacterium RBG_19FT_COMBO_43_10</name>
    <dbReference type="NCBI Taxonomy" id="1802598"/>
    <lineage>
        <taxon>Bacteria</taxon>
        <taxon>Candidatus Woykeibacteriota</taxon>
    </lineage>
</organism>
<evidence type="ECO:0000256" key="4">
    <source>
        <dbReference type="ARBA" id="ARBA00022825"/>
    </source>
</evidence>
<dbReference type="InterPro" id="IPR005151">
    <property type="entry name" value="Tail-specific_protease"/>
</dbReference>
<dbReference type="Pfam" id="PF03572">
    <property type="entry name" value="Peptidase_S41"/>
    <property type="match status" value="1"/>
</dbReference>
<dbReference type="PANTHER" id="PTHR32060">
    <property type="entry name" value="TAIL-SPECIFIC PROTEASE"/>
    <property type="match status" value="1"/>
</dbReference>
<comment type="similarity">
    <text evidence="1 5">Belongs to the peptidase S41A family.</text>
</comment>
<dbReference type="GO" id="GO:0008236">
    <property type="term" value="F:serine-type peptidase activity"/>
    <property type="evidence" value="ECO:0007669"/>
    <property type="project" value="UniProtKB-KW"/>
</dbReference>
<dbReference type="PROSITE" id="PS50106">
    <property type="entry name" value="PDZ"/>
    <property type="match status" value="1"/>
</dbReference>
<dbReference type="AlphaFoldDB" id="A0A1G1WJK3"/>
<dbReference type="InterPro" id="IPR036034">
    <property type="entry name" value="PDZ_sf"/>
</dbReference>
<evidence type="ECO:0000313" key="8">
    <source>
        <dbReference type="EMBL" id="OGY27892.1"/>
    </source>
</evidence>
<dbReference type="CDD" id="cd06782">
    <property type="entry name" value="cpPDZ_CPP-like"/>
    <property type="match status" value="1"/>
</dbReference>
<evidence type="ECO:0000256" key="2">
    <source>
        <dbReference type="ARBA" id="ARBA00022670"/>
    </source>
</evidence>
<keyword evidence="3 5" id="KW-0378">Hydrolase</keyword>
<dbReference type="SMART" id="SM00245">
    <property type="entry name" value="TSPc"/>
    <property type="match status" value="1"/>
</dbReference>
<accession>A0A1G1WJK3</accession>
<name>A0A1G1WJK3_9BACT</name>
<evidence type="ECO:0000256" key="3">
    <source>
        <dbReference type="ARBA" id="ARBA00022801"/>
    </source>
</evidence>
<dbReference type="Proteomes" id="UP000176645">
    <property type="component" value="Unassembled WGS sequence"/>
</dbReference>
<dbReference type="GO" id="GO:0007165">
    <property type="term" value="P:signal transduction"/>
    <property type="evidence" value="ECO:0007669"/>
    <property type="project" value="TreeGrafter"/>
</dbReference>
<keyword evidence="6" id="KW-0472">Membrane</keyword>
<dbReference type="NCBIfam" id="TIGR00225">
    <property type="entry name" value="prc"/>
    <property type="match status" value="1"/>
</dbReference>
<dbReference type="GO" id="GO:0004175">
    <property type="term" value="F:endopeptidase activity"/>
    <property type="evidence" value="ECO:0007669"/>
    <property type="project" value="TreeGrafter"/>
</dbReference>
<dbReference type="InterPro" id="IPR029045">
    <property type="entry name" value="ClpP/crotonase-like_dom_sf"/>
</dbReference>
<dbReference type="GO" id="GO:0006508">
    <property type="term" value="P:proteolysis"/>
    <property type="evidence" value="ECO:0007669"/>
    <property type="project" value="UniProtKB-KW"/>
</dbReference>
<dbReference type="SUPFAM" id="SSF50156">
    <property type="entry name" value="PDZ domain-like"/>
    <property type="match status" value="1"/>
</dbReference>
<dbReference type="FunFam" id="2.30.42.10:FF:000063">
    <property type="entry name" value="Peptidase, S41 family"/>
    <property type="match status" value="1"/>
</dbReference>
<keyword evidence="6" id="KW-0812">Transmembrane</keyword>
<evidence type="ECO:0000313" key="9">
    <source>
        <dbReference type="Proteomes" id="UP000176645"/>
    </source>
</evidence>
<dbReference type="Gene3D" id="3.30.750.44">
    <property type="match status" value="1"/>
</dbReference>
<dbReference type="Gene3D" id="2.30.42.10">
    <property type="match status" value="1"/>
</dbReference>
<dbReference type="PANTHER" id="PTHR32060:SF30">
    <property type="entry name" value="CARBOXY-TERMINAL PROCESSING PROTEASE CTPA"/>
    <property type="match status" value="1"/>
</dbReference>
<evidence type="ECO:0000256" key="1">
    <source>
        <dbReference type="ARBA" id="ARBA00009179"/>
    </source>
</evidence>
<evidence type="ECO:0000256" key="6">
    <source>
        <dbReference type="SAM" id="Phobius"/>
    </source>
</evidence>
<feature type="transmembrane region" description="Helical" evidence="6">
    <location>
        <begin position="20"/>
        <end position="37"/>
    </location>
</feature>
<gene>
    <name evidence="8" type="ORF">A2Z42_02320</name>
</gene>
<dbReference type="EMBL" id="MHCU01000019">
    <property type="protein sequence ID" value="OGY27892.1"/>
    <property type="molecule type" value="Genomic_DNA"/>
</dbReference>
<dbReference type="InterPro" id="IPR004447">
    <property type="entry name" value="Peptidase_S41A"/>
</dbReference>
<dbReference type="GO" id="GO:0030288">
    <property type="term" value="C:outer membrane-bounded periplasmic space"/>
    <property type="evidence" value="ECO:0007669"/>
    <property type="project" value="TreeGrafter"/>
</dbReference>
<dbReference type="SUPFAM" id="SSF52096">
    <property type="entry name" value="ClpP/crotonase"/>
    <property type="match status" value="1"/>
</dbReference>
<dbReference type="Gene3D" id="3.90.226.10">
    <property type="entry name" value="2-enoyl-CoA Hydratase, Chain A, domain 1"/>
    <property type="match status" value="1"/>
</dbReference>
<dbReference type="CDD" id="cd07560">
    <property type="entry name" value="Peptidase_S41_CPP"/>
    <property type="match status" value="1"/>
</dbReference>
<dbReference type="Pfam" id="PF17820">
    <property type="entry name" value="PDZ_6"/>
    <property type="match status" value="1"/>
</dbReference>
<dbReference type="InterPro" id="IPR001478">
    <property type="entry name" value="PDZ"/>
</dbReference>
<dbReference type="InterPro" id="IPR041489">
    <property type="entry name" value="PDZ_6"/>
</dbReference>